<dbReference type="PROSITE" id="PS51017">
    <property type="entry name" value="CCT"/>
    <property type="match status" value="1"/>
</dbReference>
<reference evidence="5 6" key="1">
    <citation type="submission" date="2018-09" db="EMBL/GenBank/DDBJ databases">
        <title>Genomic investigation of the strawberry pathogen Phytophthora fragariae indicates pathogenicity is determined by transcriptional variation in three key races.</title>
        <authorList>
            <person name="Adams T.M."/>
            <person name="Armitage A.D."/>
            <person name="Sobczyk M.K."/>
            <person name="Bates H.J."/>
            <person name="Dunwell J.M."/>
            <person name="Nellist C.F."/>
            <person name="Harrison R.J."/>
        </authorList>
    </citation>
    <scope>NUCLEOTIDE SEQUENCE [LARGE SCALE GENOMIC DNA]</scope>
    <source>
        <strain evidence="5 6">NOV-77</strain>
    </source>
</reference>
<dbReference type="Pfam" id="PF06203">
    <property type="entry name" value="CCT"/>
    <property type="match status" value="1"/>
</dbReference>
<comment type="subcellular location">
    <subcellularLocation>
        <location evidence="1">Nucleus</location>
    </subcellularLocation>
</comment>
<feature type="domain" description="CCT" evidence="4">
    <location>
        <begin position="369"/>
        <end position="411"/>
    </location>
</feature>
<gene>
    <name evidence="5" type="ORF">PF008_g7216</name>
</gene>
<dbReference type="InterPro" id="IPR010402">
    <property type="entry name" value="CCT_domain"/>
</dbReference>
<evidence type="ECO:0000256" key="1">
    <source>
        <dbReference type="ARBA" id="ARBA00004123"/>
    </source>
</evidence>
<dbReference type="AlphaFoldDB" id="A0A6G0S3C7"/>
<keyword evidence="2" id="KW-0539">Nucleus</keyword>
<evidence type="ECO:0000313" key="6">
    <source>
        <dbReference type="Proteomes" id="UP000486351"/>
    </source>
</evidence>
<proteinExistence type="predicted"/>
<dbReference type="EMBL" id="QXFY01000300">
    <property type="protein sequence ID" value="KAE9348734.1"/>
    <property type="molecule type" value="Genomic_DNA"/>
</dbReference>
<evidence type="ECO:0000259" key="4">
    <source>
        <dbReference type="PROSITE" id="PS51017"/>
    </source>
</evidence>
<dbReference type="Proteomes" id="UP000486351">
    <property type="component" value="Unassembled WGS sequence"/>
</dbReference>
<evidence type="ECO:0000313" key="5">
    <source>
        <dbReference type="EMBL" id="KAE9348734.1"/>
    </source>
</evidence>
<name>A0A6G0S3C7_9STRA</name>
<dbReference type="GO" id="GO:0005634">
    <property type="term" value="C:nucleus"/>
    <property type="evidence" value="ECO:0007669"/>
    <property type="project" value="UniProtKB-SubCell"/>
</dbReference>
<sequence>MDLDNIDSVHEELHLASRVNASPFSTSSRALTSSPQPWELHDVDFLLPGPAATSTRSYFQDSSRRYSSSLHESELAYSLELDDTTKPLAFRSGAYWQDMTLNDPGTSEFSSYLVDDVFTDKVPAASRSPSSRKTSAQIVLPTRLRVNAAACNSRDDCGPASALLRNDASVVSPTMVDKKILVTDNDLRLFSEGSSSMGNMRTLRAQEPSKKCSPRPVREKTKVASHAKPRSAFVDHHSVSATTPRQPKKRYASPEMDFVDYDDVPALKCAKTSDQVAWSGSTIDPRWYWGRSDGFHGLHPRLASPMDVATTSDHNGSSIYRSIVHQVTTQQPLQQQLPQYQLHQQKKLRQYQNKALPKRKIGIYSPAQRRERLKRFHEKRKLRVYHKRIKYDCRKRLANSCPRIKGRFVRKSEFLQANQASPVTSESASSSEDGQLLV</sequence>
<accession>A0A6G0S3C7</accession>
<feature type="region of interest" description="Disordered" evidence="3">
    <location>
        <begin position="203"/>
        <end position="228"/>
    </location>
</feature>
<dbReference type="PANTHER" id="PTHR31319">
    <property type="entry name" value="ZINC FINGER PROTEIN CONSTANS-LIKE 4"/>
    <property type="match status" value="1"/>
</dbReference>
<evidence type="ECO:0000256" key="3">
    <source>
        <dbReference type="SAM" id="MobiDB-lite"/>
    </source>
</evidence>
<feature type="region of interest" description="Disordered" evidence="3">
    <location>
        <begin position="418"/>
        <end position="438"/>
    </location>
</feature>
<organism evidence="5 6">
    <name type="scientific">Phytophthora fragariae</name>
    <dbReference type="NCBI Taxonomy" id="53985"/>
    <lineage>
        <taxon>Eukaryota</taxon>
        <taxon>Sar</taxon>
        <taxon>Stramenopiles</taxon>
        <taxon>Oomycota</taxon>
        <taxon>Peronosporomycetes</taxon>
        <taxon>Peronosporales</taxon>
        <taxon>Peronosporaceae</taxon>
        <taxon>Phytophthora</taxon>
    </lineage>
</organism>
<comment type="caution">
    <text evidence="5">The sequence shown here is derived from an EMBL/GenBank/DDBJ whole genome shotgun (WGS) entry which is preliminary data.</text>
</comment>
<evidence type="ECO:0000256" key="2">
    <source>
        <dbReference type="ARBA" id="ARBA00023242"/>
    </source>
</evidence>
<dbReference type="InterPro" id="IPR045281">
    <property type="entry name" value="CONSTANS-like"/>
</dbReference>
<protein>
    <recommendedName>
        <fullName evidence="4">CCT domain-containing protein</fullName>
    </recommendedName>
</protein>
<dbReference type="PANTHER" id="PTHR31319:SF77">
    <property type="entry name" value="ZINC FINGER PROTEIN CONSTANS-LIKE 4"/>
    <property type="match status" value="1"/>
</dbReference>